<dbReference type="Proteomes" id="UP000276417">
    <property type="component" value="Chromosome 1"/>
</dbReference>
<reference evidence="1 2" key="1">
    <citation type="submission" date="2018-11" db="EMBL/GenBank/DDBJ databases">
        <title>Deinococcus shelandsis sp. nov., isolated from South Shetland Islands soil of Antarctica.</title>
        <authorList>
            <person name="Tian J."/>
        </authorList>
    </citation>
    <scope>NUCLEOTIDE SEQUENCE [LARGE SCALE GENOMIC DNA]</scope>
    <source>
        <strain evidence="1 2">S14-83T</strain>
    </source>
</reference>
<keyword evidence="2" id="KW-1185">Reference proteome</keyword>
<protein>
    <submittedName>
        <fullName evidence="1">Uncharacterized protein</fullName>
    </submittedName>
</protein>
<name>A0A3G8YL61_9DEIO</name>
<accession>A0A3G8YL61</accession>
<evidence type="ECO:0000313" key="1">
    <source>
        <dbReference type="EMBL" id="AZI43334.1"/>
    </source>
</evidence>
<evidence type="ECO:0000313" key="2">
    <source>
        <dbReference type="Proteomes" id="UP000276417"/>
    </source>
</evidence>
<dbReference type="AlphaFoldDB" id="A0A3G8YL61"/>
<organism evidence="1 2">
    <name type="scientific">Deinococcus psychrotolerans</name>
    <dbReference type="NCBI Taxonomy" id="2489213"/>
    <lineage>
        <taxon>Bacteria</taxon>
        <taxon>Thermotogati</taxon>
        <taxon>Deinococcota</taxon>
        <taxon>Deinococci</taxon>
        <taxon>Deinococcales</taxon>
        <taxon>Deinococcaceae</taxon>
        <taxon>Deinococcus</taxon>
    </lineage>
</organism>
<dbReference type="KEGG" id="dph:EHF33_11740"/>
<proteinExistence type="predicted"/>
<dbReference type="EMBL" id="CP034183">
    <property type="protein sequence ID" value="AZI43334.1"/>
    <property type="molecule type" value="Genomic_DNA"/>
</dbReference>
<dbReference type="OrthoDB" id="72304at2"/>
<dbReference type="RefSeq" id="WP_124871682.1">
    <property type="nucleotide sequence ID" value="NZ_CP034183.1"/>
</dbReference>
<sequence>MNRLQSTDIVSLRMFHCRAASAVQGAQYHLAVMHYRTCLESAERREDAQAMRFFALKLSECYAQMGLRDKALQFRSLAEDSSEQMGGLIG</sequence>
<gene>
    <name evidence="1" type="ORF">EHF33_11740</name>
</gene>